<comment type="caution">
    <text evidence="2">The sequence shown here is derived from an EMBL/GenBank/DDBJ whole genome shotgun (WGS) entry which is preliminary data.</text>
</comment>
<feature type="compositionally biased region" description="Acidic residues" evidence="1">
    <location>
        <begin position="158"/>
        <end position="167"/>
    </location>
</feature>
<reference evidence="3" key="1">
    <citation type="journal article" date="2019" name="Curr. Biol.">
        <title>Genome Sequence of Striga asiatica Provides Insight into the Evolution of Plant Parasitism.</title>
        <authorList>
            <person name="Yoshida S."/>
            <person name="Kim S."/>
            <person name="Wafula E.K."/>
            <person name="Tanskanen J."/>
            <person name="Kim Y.M."/>
            <person name="Honaas L."/>
            <person name="Yang Z."/>
            <person name="Spallek T."/>
            <person name="Conn C.E."/>
            <person name="Ichihashi Y."/>
            <person name="Cheong K."/>
            <person name="Cui S."/>
            <person name="Der J.P."/>
            <person name="Gundlach H."/>
            <person name="Jiao Y."/>
            <person name="Hori C."/>
            <person name="Ishida J.K."/>
            <person name="Kasahara H."/>
            <person name="Kiba T."/>
            <person name="Kim M.S."/>
            <person name="Koo N."/>
            <person name="Laohavisit A."/>
            <person name="Lee Y.H."/>
            <person name="Lumba S."/>
            <person name="McCourt P."/>
            <person name="Mortimer J.C."/>
            <person name="Mutuku J.M."/>
            <person name="Nomura T."/>
            <person name="Sasaki-Sekimoto Y."/>
            <person name="Seto Y."/>
            <person name="Wang Y."/>
            <person name="Wakatake T."/>
            <person name="Sakakibara H."/>
            <person name="Demura T."/>
            <person name="Yamaguchi S."/>
            <person name="Yoneyama K."/>
            <person name="Manabe R.I."/>
            <person name="Nelson D.C."/>
            <person name="Schulman A.H."/>
            <person name="Timko M.P."/>
            <person name="dePamphilis C.W."/>
            <person name="Choi D."/>
            <person name="Shirasu K."/>
        </authorList>
    </citation>
    <scope>NUCLEOTIDE SEQUENCE [LARGE SCALE GENOMIC DNA]</scope>
    <source>
        <strain evidence="3">cv. UVA1</strain>
    </source>
</reference>
<proteinExistence type="predicted"/>
<dbReference type="GO" id="GO:0003677">
    <property type="term" value="F:DNA binding"/>
    <property type="evidence" value="ECO:0007669"/>
    <property type="project" value="UniProtKB-KW"/>
</dbReference>
<feature type="region of interest" description="Disordered" evidence="1">
    <location>
        <begin position="94"/>
        <end position="189"/>
    </location>
</feature>
<accession>A0A5A7Q2C7</accession>
<organism evidence="2 3">
    <name type="scientific">Striga asiatica</name>
    <name type="common">Asiatic witchweed</name>
    <name type="synonym">Buchnera asiatica</name>
    <dbReference type="NCBI Taxonomy" id="4170"/>
    <lineage>
        <taxon>Eukaryota</taxon>
        <taxon>Viridiplantae</taxon>
        <taxon>Streptophyta</taxon>
        <taxon>Embryophyta</taxon>
        <taxon>Tracheophyta</taxon>
        <taxon>Spermatophyta</taxon>
        <taxon>Magnoliopsida</taxon>
        <taxon>eudicotyledons</taxon>
        <taxon>Gunneridae</taxon>
        <taxon>Pentapetalae</taxon>
        <taxon>asterids</taxon>
        <taxon>lamiids</taxon>
        <taxon>Lamiales</taxon>
        <taxon>Orobanchaceae</taxon>
        <taxon>Buchnereae</taxon>
        <taxon>Striga</taxon>
    </lineage>
</organism>
<keyword evidence="3" id="KW-1185">Reference proteome</keyword>
<sequence length="396" mass="42974">MSPQNKPTQLRRIRKRRLFHHWKPIMPRHPQRVHNSPNPLDSCKSYKRARTNVPRRQVSHVRLRVRLHVRKPLHLDNLVVNAFIETIGHGFRDQEDEHHEWEHEEVVGELEEDDAEGDGHAHGAAEEGGGAEEGEEARVEAGDGAGEAAGEAAVGGAGEDDGDEEAGGDGNAVGEDAEGEDGEEEGEEGGDVELVAVAGAEEVADGVVVGVEEEGGEVVVVAGGALEVLVVARAADGGALLAGGQVGGARGARGKPREAVRAAGRQEGDDDHEADLESTASPGNRFFFFWFRQKKILFRFDLIEGMRTSLLVDEAVSPEDLVDEIIVEAAEKATEDPNDYDREQAGTVEFTSNMIKPPWPKSPHFPLRQKLMRDLKTTATTAVVKKALQRSALRHL</sequence>
<name>A0A5A7Q2C7_STRAF</name>
<dbReference type="AlphaFoldDB" id="A0A5A7Q2C7"/>
<keyword evidence="2" id="KW-0238">DNA-binding</keyword>
<dbReference type="Proteomes" id="UP000325081">
    <property type="component" value="Unassembled WGS sequence"/>
</dbReference>
<keyword evidence="2" id="KW-0371">Homeobox</keyword>
<feature type="compositionally biased region" description="Basic and acidic residues" evidence="1">
    <location>
        <begin position="94"/>
        <end position="106"/>
    </location>
</feature>
<protein>
    <submittedName>
        <fullName evidence="2">BEL1-like homeodomain 6</fullName>
    </submittedName>
</protein>
<evidence type="ECO:0000256" key="1">
    <source>
        <dbReference type="SAM" id="MobiDB-lite"/>
    </source>
</evidence>
<evidence type="ECO:0000313" key="2">
    <source>
        <dbReference type="EMBL" id="GER38952.1"/>
    </source>
</evidence>
<dbReference type="EMBL" id="BKCP01005561">
    <property type="protein sequence ID" value="GER38952.1"/>
    <property type="molecule type" value="Genomic_DNA"/>
</dbReference>
<evidence type="ECO:0000313" key="3">
    <source>
        <dbReference type="Proteomes" id="UP000325081"/>
    </source>
</evidence>
<feature type="compositionally biased region" description="Gly residues" evidence="1">
    <location>
        <begin position="143"/>
        <end position="157"/>
    </location>
</feature>
<feature type="compositionally biased region" description="Acidic residues" evidence="1">
    <location>
        <begin position="107"/>
        <end position="116"/>
    </location>
</feature>
<gene>
    <name evidence="2" type="ORF">STAS_15501</name>
</gene>
<feature type="compositionally biased region" description="Acidic residues" evidence="1">
    <location>
        <begin position="175"/>
        <end position="189"/>
    </location>
</feature>